<organism evidence="6 7">
    <name type="scientific">Paenibacillus albiflavus</name>
    <dbReference type="NCBI Taxonomy" id="2545760"/>
    <lineage>
        <taxon>Bacteria</taxon>
        <taxon>Bacillati</taxon>
        <taxon>Bacillota</taxon>
        <taxon>Bacilli</taxon>
        <taxon>Bacillales</taxon>
        <taxon>Paenibacillaceae</taxon>
        <taxon>Paenibacillus</taxon>
    </lineage>
</organism>
<dbReference type="PANTHER" id="PTHR14226:SF76">
    <property type="entry name" value="NTE FAMILY PROTEIN RSSA"/>
    <property type="match status" value="1"/>
</dbReference>
<feature type="short sequence motif" description="GXGXXG" evidence="4">
    <location>
        <begin position="10"/>
        <end position="15"/>
    </location>
</feature>
<evidence type="ECO:0000259" key="5">
    <source>
        <dbReference type="PROSITE" id="PS51635"/>
    </source>
</evidence>
<dbReference type="InterPro" id="IPR002641">
    <property type="entry name" value="PNPLA_dom"/>
</dbReference>
<proteinExistence type="predicted"/>
<sequence>MSRIGIALGGGGIAGCAHLGIIKALEEYGIEFHCLTGTSSGGLIAALYACGYTTDQIICMVPELSKKYFDYDYRSIFSKLLWNDQRSPSIIKGKKLRDFLGNKIKDRSFKDLERPVALVAADLKTAKKVVFTSKPLTLESNDYEEISDISVVDAILASCSIPSIFPPVAIGEKLLVDGGLIDNCPSEYAKALGADKIIAVDLCTEGRNRSSLNSLISIVNRAVSIFLAYQAKTLHNHTNILLCPDVSHIGSLAFNKTAECIEIGYEYTKSRIGDIEAALELVPEISLETVVI</sequence>
<evidence type="ECO:0000256" key="1">
    <source>
        <dbReference type="ARBA" id="ARBA00022801"/>
    </source>
</evidence>
<dbReference type="GO" id="GO:0016787">
    <property type="term" value="F:hydrolase activity"/>
    <property type="evidence" value="ECO:0007669"/>
    <property type="project" value="UniProtKB-UniRule"/>
</dbReference>
<feature type="domain" description="PNPLA" evidence="5">
    <location>
        <begin position="6"/>
        <end position="190"/>
    </location>
</feature>
<keyword evidence="7" id="KW-1185">Reference proteome</keyword>
<protein>
    <recommendedName>
        <fullName evidence="5">PNPLA domain-containing protein</fullName>
    </recommendedName>
</protein>
<evidence type="ECO:0000313" key="6">
    <source>
        <dbReference type="EMBL" id="TCZ75198.1"/>
    </source>
</evidence>
<evidence type="ECO:0000256" key="2">
    <source>
        <dbReference type="ARBA" id="ARBA00022963"/>
    </source>
</evidence>
<reference evidence="6 7" key="1">
    <citation type="submission" date="2019-03" db="EMBL/GenBank/DDBJ databases">
        <authorList>
            <person name="Kim M.K.M."/>
        </authorList>
    </citation>
    <scope>NUCLEOTIDE SEQUENCE [LARGE SCALE GENOMIC DNA]</scope>
    <source>
        <strain evidence="6 7">18JY21-1</strain>
    </source>
</reference>
<comment type="caution">
    <text evidence="6">The sequence shown here is derived from an EMBL/GenBank/DDBJ whole genome shotgun (WGS) entry which is preliminary data.</text>
</comment>
<dbReference type="PANTHER" id="PTHR14226">
    <property type="entry name" value="NEUROPATHY TARGET ESTERASE/SWISS CHEESE D.MELANOGASTER"/>
    <property type="match status" value="1"/>
</dbReference>
<dbReference type="Pfam" id="PF01734">
    <property type="entry name" value="Patatin"/>
    <property type="match status" value="1"/>
</dbReference>
<dbReference type="RefSeq" id="WP_132419610.1">
    <property type="nucleotide sequence ID" value="NZ_SKFG01000022.1"/>
</dbReference>
<evidence type="ECO:0000313" key="7">
    <source>
        <dbReference type="Proteomes" id="UP000295418"/>
    </source>
</evidence>
<dbReference type="GO" id="GO:0016042">
    <property type="term" value="P:lipid catabolic process"/>
    <property type="evidence" value="ECO:0007669"/>
    <property type="project" value="UniProtKB-UniRule"/>
</dbReference>
<feature type="short sequence motif" description="GXSXG" evidence="4">
    <location>
        <begin position="37"/>
        <end position="41"/>
    </location>
</feature>
<dbReference type="InterPro" id="IPR016035">
    <property type="entry name" value="Acyl_Trfase/lysoPLipase"/>
</dbReference>
<dbReference type="InterPro" id="IPR050301">
    <property type="entry name" value="NTE"/>
</dbReference>
<keyword evidence="2 4" id="KW-0442">Lipid degradation</keyword>
<name>A0A4R4EBA6_9BACL</name>
<dbReference type="PROSITE" id="PS51257">
    <property type="entry name" value="PROKAR_LIPOPROTEIN"/>
    <property type="match status" value="1"/>
</dbReference>
<feature type="active site" description="Proton acceptor" evidence="4">
    <location>
        <position position="177"/>
    </location>
</feature>
<gene>
    <name evidence="6" type="ORF">E0485_18825</name>
</gene>
<dbReference type="EMBL" id="SKFG01000022">
    <property type="protein sequence ID" value="TCZ75198.1"/>
    <property type="molecule type" value="Genomic_DNA"/>
</dbReference>
<evidence type="ECO:0000256" key="4">
    <source>
        <dbReference type="PROSITE-ProRule" id="PRU01161"/>
    </source>
</evidence>
<dbReference type="Gene3D" id="3.40.1090.10">
    <property type="entry name" value="Cytosolic phospholipase A2 catalytic domain"/>
    <property type="match status" value="1"/>
</dbReference>
<keyword evidence="1 4" id="KW-0378">Hydrolase</keyword>
<dbReference type="AlphaFoldDB" id="A0A4R4EBA6"/>
<dbReference type="SUPFAM" id="SSF52151">
    <property type="entry name" value="FabD/lysophospholipase-like"/>
    <property type="match status" value="1"/>
</dbReference>
<accession>A0A4R4EBA6</accession>
<keyword evidence="3 4" id="KW-0443">Lipid metabolism</keyword>
<feature type="active site" description="Nucleophile" evidence="4">
    <location>
        <position position="39"/>
    </location>
</feature>
<evidence type="ECO:0000256" key="3">
    <source>
        <dbReference type="ARBA" id="ARBA00023098"/>
    </source>
</evidence>
<dbReference type="PROSITE" id="PS51635">
    <property type="entry name" value="PNPLA"/>
    <property type="match status" value="1"/>
</dbReference>
<dbReference type="OrthoDB" id="9770965at2"/>
<feature type="short sequence motif" description="DGA/G" evidence="4">
    <location>
        <begin position="177"/>
        <end position="179"/>
    </location>
</feature>
<dbReference type="Proteomes" id="UP000295418">
    <property type="component" value="Unassembled WGS sequence"/>
</dbReference>